<evidence type="ECO:0000313" key="2">
    <source>
        <dbReference type="EMBL" id="KAF5951290.1"/>
    </source>
</evidence>
<protein>
    <submittedName>
        <fullName evidence="2">Uncharacterized protein</fullName>
    </submittedName>
</protein>
<feature type="region of interest" description="Disordered" evidence="1">
    <location>
        <begin position="1"/>
        <end position="34"/>
    </location>
</feature>
<evidence type="ECO:0000313" key="3">
    <source>
        <dbReference type="Proteomes" id="UP000593564"/>
    </source>
</evidence>
<proteinExistence type="predicted"/>
<evidence type="ECO:0000256" key="1">
    <source>
        <dbReference type="SAM" id="MobiDB-lite"/>
    </source>
</evidence>
<accession>A0A7J7HEF0</accession>
<reference evidence="2 3" key="2">
    <citation type="submission" date="2020-07" db="EMBL/GenBank/DDBJ databases">
        <title>Genome assembly of wild tea tree DASZ reveals pedigree and selection history of tea varieties.</title>
        <authorList>
            <person name="Zhang W."/>
        </authorList>
    </citation>
    <scope>NUCLEOTIDE SEQUENCE [LARGE SCALE GENOMIC DNA]</scope>
    <source>
        <strain evidence="3">cv. G240</strain>
        <tissue evidence="2">Leaf</tissue>
    </source>
</reference>
<reference evidence="3" key="1">
    <citation type="journal article" date="2020" name="Nat. Commun.">
        <title>Genome assembly of wild tea tree DASZ reveals pedigree and selection history of tea varieties.</title>
        <authorList>
            <person name="Zhang W."/>
            <person name="Zhang Y."/>
            <person name="Qiu H."/>
            <person name="Guo Y."/>
            <person name="Wan H."/>
            <person name="Zhang X."/>
            <person name="Scossa F."/>
            <person name="Alseekh S."/>
            <person name="Zhang Q."/>
            <person name="Wang P."/>
            <person name="Xu L."/>
            <person name="Schmidt M.H."/>
            <person name="Jia X."/>
            <person name="Li D."/>
            <person name="Zhu A."/>
            <person name="Guo F."/>
            <person name="Chen W."/>
            <person name="Ni D."/>
            <person name="Usadel B."/>
            <person name="Fernie A.R."/>
            <person name="Wen W."/>
        </authorList>
    </citation>
    <scope>NUCLEOTIDE SEQUENCE [LARGE SCALE GENOMIC DNA]</scope>
    <source>
        <strain evidence="3">cv. G240</strain>
    </source>
</reference>
<comment type="caution">
    <text evidence="2">The sequence shown here is derived from an EMBL/GenBank/DDBJ whole genome shotgun (WGS) entry which is preliminary data.</text>
</comment>
<dbReference type="AlphaFoldDB" id="A0A7J7HEF0"/>
<name>A0A7J7HEF0_CAMSI</name>
<sequence>MISESANPTRTKESKPKEGGEREEKGTRSSQSESCEVKNKFFFVLLHILQTKKFRVVFCILLREGEVGAAVVRAVVAEELAEGCCDVEPRELRQMSKETVEYVKRNMWYPVYSPLVHEK</sequence>
<feature type="compositionally biased region" description="Basic and acidic residues" evidence="1">
    <location>
        <begin position="10"/>
        <end position="27"/>
    </location>
</feature>
<gene>
    <name evidence="2" type="ORF">HYC85_009234</name>
</gene>
<keyword evidence="3" id="KW-1185">Reference proteome</keyword>
<dbReference type="Proteomes" id="UP000593564">
    <property type="component" value="Unassembled WGS sequence"/>
</dbReference>
<dbReference type="EMBL" id="JACBKZ010000004">
    <property type="protein sequence ID" value="KAF5951290.1"/>
    <property type="molecule type" value="Genomic_DNA"/>
</dbReference>
<organism evidence="2 3">
    <name type="scientific">Camellia sinensis</name>
    <name type="common">Tea plant</name>
    <name type="synonym">Thea sinensis</name>
    <dbReference type="NCBI Taxonomy" id="4442"/>
    <lineage>
        <taxon>Eukaryota</taxon>
        <taxon>Viridiplantae</taxon>
        <taxon>Streptophyta</taxon>
        <taxon>Embryophyta</taxon>
        <taxon>Tracheophyta</taxon>
        <taxon>Spermatophyta</taxon>
        <taxon>Magnoliopsida</taxon>
        <taxon>eudicotyledons</taxon>
        <taxon>Gunneridae</taxon>
        <taxon>Pentapetalae</taxon>
        <taxon>asterids</taxon>
        <taxon>Ericales</taxon>
        <taxon>Theaceae</taxon>
        <taxon>Camellia</taxon>
    </lineage>
</organism>